<dbReference type="Pfam" id="PF00486">
    <property type="entry name" value="Trans_reg_C"/>
    <property type="match status" value="1"/>
</dbReference>
<dbReference type="SMART" id="SM00862">
    <property type="entry name" value="Trans_reg_C"/>
    <property type="match status" value="1"/>
</dbReference>
<keyword evidence="9" id="KW-1185">Reference proteome</keyword>
<dbReference type="PROSITE" id="PS50005">
    <property type="entry name" value="TPR"/>
    <property type="match status" value="2"/>
</dbReference>
<organism evidence="8 9">
    <name type="scientific">Actinocrispum wychmicini</name>
    <dbReference type="NCBI Taxonomy" id="1213861"/>
    <lineage>
        <taxon>Bacteria</taxon>
        <taxon>Bacillati</taxon>
        <taxon>Actinomycetota</taxon>
        <taxon>Actinomycetes</taxon>
        <taxon>Pseudonocardiales</taxon>
        <taxon>Pseudonocardiaceae</taxon>
        <taxon>Actinocrispum</taxon>
    </lineage>
</organism>
<dbReference type="Gene3D" id="1.25.40.10">
    <property type="entry name" value="Tetratricopeptide repeat domain"/>
    <property type="match status" value="2"/>
</dbReference>
<feature type="domain" description="OmpR/PhoB-type" evidence="7">
    <location>
        <begin position="5"/>
        <end position="101"/>
    </location>
</feature>
<dbReference type="CDD" id="cd15831">
    <property type="entry name" value="BTAD"/>
    <property type="match status" value="1"/>
</dbReference>
<dbReference type="InterPro" id="IPR016032">
    <property type="entry name" value="Sig_transdc_resp-reg_C-effctor"/>
</dbReference>
<dbReference type="SUPFAM" id="SSF52540">
    <property type="entry name" value="P-loop containing nucleoside triphosphate hydrolases"/>
    <property type="match status" value="1"/>
</dbReference>
<dbReference type="Proteomes" id="UP000295680">
    <property type="component" value="Unassembled WGS sequence"/>
</dbReference>
<dbReference type="InterPro" id="IPR005158">
    <property type="entry name" value="BTAD"/>
</dbReference>
<feature type="repeat" description="TPR" evidence="5">
    <location>
        <begin position="844"/>
        <end position="877"/>
    </location>
</feature>
<evidence type="ECO:0000313" key="9">
    <source>
        <dbReference type="Proteomes" id="UP000295680"/>
    </source>
</evidence>
<dbReference type="PANTHER" id="PTHR35807:SF1">
    <property type="entry name" value="TRANSCRIPTIONAL REGULATOR REDD"/>
    <property type="match status" value="1"/>
</dbReference>
<dbReference type="Pfam" id="PF13424">
    <property type="entry name" value="TPR_12"/>
    <property type="match status" value="2"/>
</dbReference>
<dbReference type="SMART" id="SM01043">
    <property type="entry name" value="BTAD"/>
    <property type="match status" value="1"/>
</dbReference>
<dbReference type="EMBL" id="SLWS01000002">
    <property type="protein sequence ID" value="TCO61988.1"/>
    <property type="molecule type" value="Genomic_DNA"/>
</dbReference>
<dbReference type="GO" id="GO:0000160">
    <property type="term" value="P:phosphorelay signal transduction system"/>
    <property type="evidence" value="ECO:0007669"/>
    <property type="project" value="InterPro"/>
</dbReference>
<gene>
    <name evidence="8" type="ORF">EV192_102125</name>
</gene>
<dbReference type="InterPro" id="IPR051677">
    <property type="entry name" value="AfsR-DnrI-RedD_regulator"/>
</dbReference>
<keyword evidence="5" id="KW-0802">TPR repeat</keyword>
<dbReference type="SMART" id="SM00028">
    <property type="entry name" value="TPR"/>
    <property type="match status" value="5"/>
</dbReference>
<keyword evidence="4" id="KW-0804">Transcription</keyword>
<dbReference type="InterPro" id="IPR036388">
    <property type="entry name" value="WH-like_DNA-bd_sf"/>
</dbReference>
<dbReference type="InterPro" id="IPR011990">
    <property type="entry name" value="TPR-like_helical_dom_sf"/>
</dbReference>
<dbReference type="SUPFAM" id="SSF46894">
    <property type="entry name" value="C-terminal effector domain of the bipartite response regulators"/>
    <property type="match status" value="1"/>
</dbReference>
<evidence type="ECO:0000256" key="1">
    <source>
        <dbReference type="ARBA" id="ARBA00005820"/>
    </source>
</evidence>
<feature type="repeat" description="TPR" evidence="5">
    <location>
        <begin position="724"/>
        <end position="757"/>
    </location>
</feature>
<dbReference type="Pfam" id="PF13176">
    <property type="entry name" value="TPR_7"/>
    <property type="match status" value="1"/>
</dbReference>
<evidence type="ECO:0000256" key="2">
    <source>
        <dbReference type="ARBA" id="ARBA00023015"/>
    </source>
</evidence>
<evidence type="ECO:0000259" key="7">
    <source>
        <dbReference type="PROSITE" id="PS51755"/>
    </source>
</evidence>
<evidence type="ECO:0000256" key="5">
    <source>
        <dbReference type="PROSITE-ProRule" id="PRU00339"/>
    </source>
</evidence>
<evidence type="ECO:0000256" key="6">
    <source>
        <dbReference type="PROSITE-ProRule" id="PRU01091"/>
    </source>
</evidence>
<dbReference type="Gene3D" id="1.10.10.10">
    <property type="entry name" value="Winged helix-like DNA-binding domain superfamily/Winged helix DNA-binding domain"/>
    <property type="match status" value="1"/>
</dbReference>
<dbReference type="PANTHER" id="PTHR35807">
    <property type="entry name" value="TRANSCRIPTIONAL REGULATOR REDD-RELATED"/>
    <property type="match status" value="1"/>
</dbReference>
<proteinExistence type="inferred from homology"/>
<dbReference type="GO" id="GO:0043531">
    <property type="term" value="F:ADP binding"/>
    <property type="evidence" value="ECO:0007669"/>
    <property type="project" value="InterPro"/>
</dbReference>
<reference evidence="8 9" key="1">
    <citation type="submission" date="2019-03" db="EMBL/GenBank/DDBJ databases">
        <title>Genomic Encyclopedia of Type Strains, Phase IV (KMG-IV): sequencing the most valuable type-strain genomes for metagenomic binning, comparative biology and taxonomic classification.</title>
        <authorList>
            <person name="Goeker M."/>
        </authorList>
    </citation>
    <scope>NUCLEOTIDE SEQUENCE [LARGE SCALE GENOMIC DNA]</scope>
    <source>
        <strain evidence="8 9">DSM 45934</strain>
    </source>
</reference>
<evidence type="ECO:0000256" key="4">
    <source>
        <dbReference type="ARBA" id="ARBA00023163"/>
    </source>
</evidence>
<dbReference type="InterPro" id="IPR019734">
    <property type="entry name" value="TPR_rpt"/>
</dbReference>
<dbReference type="GO" id="GO:0003677">
    <property type="term" value="F:DNA binding"/>
    <property type="evidence" value="ECO:0007669"/>
    <property type="project" value="UniProtKB-UniRule"/>
</dbReference>
<dbReference type="Pfam" id="PF03704">
    <property type="entry name" value="BTAD"/>
    <property type="match status" value="1"/>
</dbReference>
<dbReference type="AlphaFoldDB" id="A0A4R2JX73"/>
<keyword evidence="3 6" id="KW-0238">DNA-binding</keyword>
<protein>
    <submittedName>
        <fullName evidence="8">DNA-binding SARP family transcriptional activator</fullName>
    </submittedName>
</protein>
<dbReference type="InterPro" id="IPR027417">
    <property type="entry name" value="P-loop_NTPase"/>
</dbReference>
<name>A0A4R2JX73_9PSEU</name>
<dbReference type="SUPFAM" id="SSF48452">
    <property type="entry name" value="TPR-like"/>
    <property type="match status" value="2"/>
</dbReference>
<dbReference type="GO" id="GO:0006355">
    <property type="term" value="P:regulation of DNA-templated transcription"/>
    <property type="evidence" value="ECO:0007669"/>
    <property type="project" value="InterPro"/>
</dbReference>
<sequence length="936" mass="100644">MRNEGASLGVADGLEFRLLGPVEVWRGPERLAVSSRHQRSVLAALALRPGRAVSVDALVDAVWEEDSPQSARRQVVKLVSRLRCALGDAITTRSGDYILNAGPDQVDASVFDSSVAGARRLSATDPAGAASAVREALRLWRGPALSGVTSGLAAQATWLEESRLAALEDGVDWELAAGGHAALVAELTILAVEHPLRERLVGQLMLALHRSGRTTEALEVYRRTHERLADDLALAPGAGLQQLHVAILRDDPAPAAPTLRPGARPRVAVPRQLPAAVAGFTGRASQLKELTGLLDRNDTVVISAINGTAGVGKTALAVHWAHQVADRFPDGQLYVNLRGFDPSGQPVRPAEAIRGFLDALGVPAQRIPAGLAEQAALYRSQLADRRILVVLDNARDTSQVRPLLPGSAQCLTVITSRDHLGGLIVSEGARAVPLDLMTTAEADDLLTSRLGPERLAVEPQAVSDLIEICAHLPLALSIVAARATLTPALSLTELAKQLRDARDRLHALDIGDTSVNLSAVFSCSYRTLSAAAARMFRLLSLHPGPDISVPAAASLVGTGRDQAHAALSELTRAQLLTEPSTGRFTYHDLLRAYSAGKACQDETAQARRAAMHRMLDHYLHTAHAATLLLNPPNDQLPLAEPQPGAFVDELADDGQAWQWFTTERPVFPAAIDRAADAGFDTHAWQLAWSVASFCIRAGHWEQMVTTQLVAIAAAERAGEPRGQAWSLRELGRAYTRLGRYPDAQASLHRALDLDQRLGDLIGQARSHNNLGIVSYAQGDHPEALEHGKTAYALFHAAGHRPGQADALNAIGWMQTQLGRHAEALRSCLQALELHRAVGSRHGEADTWDSLGHAHHNLGEHRRAIACYHNALDLFQKLGSRHPQADTLIRLGATYHDAGDFHTAHHCWQQALPILDDLHHPDAAALRARLAEHPPAP</sequence>
<evidence type="ECO:0000256" key="3">
    <source>
        <dbReference type="ARBA" id="ARBA00023125"/>
    </source>
</evidence>
<comment type="caution">
    <text evidence="8">The sequence shown here is derived from an EMBL/GenBank/DDBJ whole genome shotgun (WGS) entry which is preliminary data.</text>
</comment>
<dbReference type="Gene3D" id="3.40.50.300">
    <property type="entry name" value="P-loop containing nucleotide triphosphate hydrolases"/>
    <property type="match status" value="1"/>
</dbReference>
<dbReference type="PROSITE" id="PS51755">
    <property type="entry name" value="OMPR_PHOB"/>
    <property type="match status" value="1"/>
</dbReference>
<accession>A0A4R2JX73</accession>
<keyword evidence="2" id="KW-0805">Transcription regulation</keyword>
<feature type="DNA-binding region" description="OmpR/PhoB-type" evidence="6">
    <location>
        <begin position="5"/>
        <end position="101"/>
    </location>
</feature>
<evidence type="ECO:0000313" key="8">
    <source>
        <dbReference type="EMBL" id="TCO61988.1"/>
    </source>
</evidence>
<comment type="similarity">
    <text evidence="1">Belongs to the AfsR/DnrI/RedD regulatory family.</text>
</comment>
<dbReference type="InterPro" id="IPR001867">
    <property type="entry name" value="OmpR/PhoB-type_DNA-bd"/>
</dbReference>
<dbReference type="PRINTS" id="PR00364">
    <property type="entry name" value="DISEASERSIST"/>
</dbReference>